<comment type="similarity">
    <text evidence="1">Belongs to the multicopper oxidase family.</text>
</comment>
<evidence type="ECO:0000256" key="1">
    <source>
        <dbReference type="ARBA" id="ARBA00010609"/>
    </source>
</evidence>
<dbReference type="OrthoDB" id="345021at2"/>
<dbReference type="Proteomes" id="UP000319103">
    <property type="component" value="Unassembled WGS sequence"/>
</dbReference>
<evidence type="ECO:0000313" key="3">
    <source>
        <dbReference type="EMBL" id="TQF04571.1"/>
    </source>
</evidence>
<dbReference type="PANTHER" id="PTHR48267">
    <property type="entry name" value="CUPREDOXIN SUPERFAMILY PROTEIN"/>
    <property type="match status" value="1"/>
</dbReference>
<name>A0A540W6C3_9ACTN</name>
<keyword evidence="4" id="KW-1185">Reference proteome</keyword>
<evidence type="ECO:0000256" key="2">
    <source>
        <dbReference type="SAM" id="MobiDB-lite"/>
    </source>
</evidence>
<proteinExistence type="inferred from homology"/>
<sequence length="110" mass="11845">MPGYGPPRAYPTPNADGALGGNPAFSPFLTGPVLPPDPNEAGWKDTVNANPGQVTRLITRWAPGTTEVAAVAPGENRYPFDPVEGPGYVWHCHIIDHEDNEMMRPDAPTR</sequence>
<feature type="compositionally biased region" description="Pro residues" evidence="2">
    <location>
        <begin position="1"/>
        <end position="10"/>
    </location>
</feature>
<comment type="caution">
    <text evidence="3">The sequence shown here is derived from an EMBL/GenBank/DDBJ whole genome shotgun (WGS) entry which is preliminary data.</text>
</comment>
<dbReference type="AlphaFoldDB" id="A0A540W6C3"/>
<dbReference type="PANTHER" id="PTHR48267:SF1">
    <property type="entry name" value="BILIRUBIN OXIDASE"/>
    <property type="match status" value="1"/>
</dbReference>
<accession>A0A540W6C3</accession>
<dbReference type="InterPro" id="IPR045087">
    <property type="entry name" value="Cu-oxidase_fam"/>
</dbReference>
<dbReference type="Gene3D" id="2.60.40.420">
    <property type="entry name" value="Cupredoxins - blue copper proteins"/>
    <property type="match status" value="1"/>
</dbReference>
<dbReference type="EMBL" id="VIGB01000003">
    <property type="protein sequence ID" value="TQF04571.1"/>
    <property type="molecule type" value="Genomic_DNA"/>
</dbReference>
<gene>
    <name evidence="3" type="ORF">E6W39_22990</name>
</gene>
<dbReference type="SUPFAM" id="SSF49503">
    <property type="entry name" value="Cupredoxins"/>
    <property type="match status" value="1"/>
</dbReference>
<dbReference type="InterPro" id="IPR008972">
    <property type="entry name" value="Cupredoxin"/>
</dbReference>
<evidence type="ECO:0000313" key="4">
    <source>
        <dbReference type="Proteomes" id="UP000319103"/>
    </source>
</evidence>
<protein>
    <submittedName>
        <fullName evidence="3">Uncharacterized protein</fullName>
    </submittedName>
</protein>
<organism evidence="3 4">
    <name type="scientific">Kitasatospora acidiphila</name>
    <dbReference type="NCBI Taxonomy" id="2567942"/>
    <lineage>
        <taxon>Bacteria</taxon>
        <taxon>Bacillati</taxon>
        <taxon>Actinomycetota</taxon>
        <taxon>Actinomycetes</taxon>
        <taxon>Kitasatosporales</taxon>
        <taxon>Streptomycetaceae</taxon>
        <taxon>Kitasatospora</taxon>
    </lineage>
</organism>
<feature type="region of interest" description="Disordered" evidence="2">
    <location>
        <begin position="1"/>
        <end position="42"/>
    </location>
</feature>
<reference evidence="3 4" key="1">
    <citation type="submission" date="2019-06" db="EMBL/GenBank/DDBJ databases">
        <title>Description of Kitasatospora acidophila sp. nov. isolated from pine grove soil, and reclassification of Streptomyces novaecaesareae to Kitasatospora novaeceasareae comb. nov.</title>
        <authorList>
            <person name="Kim M.J."/>
        </authorList>
    </citation>
    <scope>NUCLEOTIDE SEQUENCE [LARGE SCALE GENOMIC DNA]</scope>
    <source>
        <strain evidence="3 4">MMS16-CNU292</strain>
    </source>
</reference>